<proteinExistence type="predicted"/>
<dbReference type="AlphaFoldDB" id="A0A9J6A2Y2"/>
<comment type="caution">
    <text evidence="2">The sequence shown here is derived from an EMBL/GenBank/DDBJ whole genome shotgun (WGS) entry which is preliminary data.</text>
</comment>
<protein>
    <submittedName>
        <fullName evidence="2">Uncharacterized protein</fullName>
    </submittedName>
</protein>
<evidence type="ECO:0000313" key="3">
    <source>
        <dbReference type="Proteomes" id="UP000824120"/>
    </source>
</evidence>
<dbReference type="EMBL" id="JACXVP010000003">
    <property type="protein sequence ID" value="KAG5618897.1"/>
    <property type="molecule type" value="Genomic_DNA"/>
</dbReference>
<keyword evidence="3" id="KW-1185">Reference proteome</keyword>
<sequence>MQESFTRSSCPKISLILAIYKVKKRALSKCSGEECSFIKWFYLRRAVACFNTDGIVGSSGTGSGPKHKTETNNWERNKMRRFGN</sequence>
<evidence type="ECO:0000256" key="1">
    <source>
        <dbReference type="SAM" id="MobiDB-lite"/>
    </source>
</evidence>
<name>A0A9J6A2Y2_SOLCO</name>
<dbReference type="OrthoDB" id="1270579at2759"/>
<reference evidence="2 3" key="1">
    <citation type="submission" date="2020-09" db="EMBL/GenBank/DDBJ databases">
        <title>De no assembly of potato wild relative species, Solanum commersonii.</title>
        <authorList>
            <person name="Cho K."/>
        </authorList>
    </citation>
    <scope>NUCLEOTIDE SEQUENCE [LARGE SCALE GENOMIC DNA]</scope>
    <source>
        <strain evidence="2">LZ3.2</strain>
        <tissue evidence="2">Leaf</tissue>
    </source>
</reference>
<dbReference type="Proteomes" id="UP000824120">
    <property type="component" value="Chromosome 3"/>
</dbReference>
<gene>
    <name evidence="2" type="ORF">H5410_018721</name>
</gene>
<feature type="region of interest" description="Disordered" evidence="1">
    <location>
        <begin position="59"/>
        <end position="84"/>
    </location>
</feature>
<feature type="compositionally biased region" description="Basic and acidic residues" evidence="1">
    <location>
        <begin position="67"/>
        <end position="77"/>
    </location>
</feature>
<organism evidence="2 3">
    <name type="scientific">Solanum commersonii</name>
    <name type="common">Commerson's wild potato</name>
    <name type="synonym">Commerson's nightshade</name>
    <dbReference type="NCBI Taxonomy" id="4109"/>
    <lineage>
        <taxon>Eukaryota</taxon>
        <taxon>Viridiplantae</taxon>
        <taxon>Streptophyta</taxon>
        <taxon>Embryophyta</taxon>
        <taxon>Tracheophyta</taxon>
        <taxon>Spermatophyta</taxon>
        <taxon>Magnoliopsida</taxon>
        <taxon>eudicotyledons</taxon>
        <taxon>Gunneridae</taxon>
        <taxon>Pentapetalae</taxon>
        <taxon>asterids</taxon>
        <taxon>lamiids</taxon>
        <taxon>Solanales</taxon>
        <taxon>Solanaceae</taxon>
        <taxon>Solanoideae</taxon>
        <taxon>Solaneae</taxon>
        <taxon>Solanum</taxon>
    </lineage>
</organism>
<accession>A0A9J6A2Y2</accession>
<evidence type="ECO:0000313" key="2">
    <source>
        <dbReference type="EMBL" id="KAG5618897.1"/>
    </source>
</evidence>